<dbReference type="eggNOG" id="ENOG5033RDI">
    <property type="taxonomic scope" value="Bacteria"/>
</dbReference>
<dbReference type="KEGG" id="tcu:Tcur_1847"/>
<dbReference type="RefSeq" id="WP_012852204.1">
    <property type="nucleotide sequence ID" value="NC_013510.1"/>
</dbReference>
<dbReference type="Proteomes" id="UP000001918">
    <property type="component" value="Chromosome"/>
</dbReference>
<feature type="region of interest" description="Disordered" evidence="1">
    <location>
        <begin position="530"/>
        <end position="550"/>
    </location>
</feature>
<keyword evidence="2" id="KW-0812">Transmembrane</keyword>
<evidence type="ECO:0000256" key="2">
    <source>
        <dbReference type="SAM" id="Phobius"/>
    </source>
</evidence>
<accession>D1ACT1</accession>
<feature type="region of interest" description="Disordered" evidence="1">
    <location>
        <begin position="328"/>
        <end position="424"/>
    </location>
</feature>
<name>D1ACT1_THECD</name>
<reference evidence="3 4" key="1">
    <citation type="journal article" date="2011" name="Stand. Genomic Sci.">
        <title>Complete genome sequence of Thermomonospora curvata type strain (B9).</title>
        <authorList>
            <person name="Chertkov O."/>
            <person name="Sikorski J."/>
            <person name="Nolan M."/>
            <person name="Lapidus A."/>
            <person name="Lucas S."/>
            <person name="Del Rio T.G."/>
            <person name="Tice H."/>
            <person name="Cheng J.F."/>
            <person name="Goodwin L."/>
            <person name="Pitluck S."/>
            <person name="Liolios K."/>
            <person name="Ivanova N."/>
            <person name="Mavromatis K."/>
            <person name="Mikhailova N."/>
            <person name="Ovchinnikova G."/>
            <person name="Pati A."/>
            <person name="Chen A."/>
            <person name="Palaniappan K."/>
            <person name="Djao O.D."/>
            <person name="Land M."/>
            <person name="Hauser L."/>
            <person name="Chang Y.J."/>
            <person name="Jeffries C.D."/>
            <person name="Brettin T."/>
            <person name="Han C."/>
            <person name="Detter J.C."/>
            <person name="Rohde M."/>
            <person name="Goker M."/>
            <person name="Woyke T."/>
            <person name="Bristow J."/>
            <person name="Eisen J.A."/>
            <person name="Markowitz V."/>
            <person name="Hugenholtz P."/>
            <person name="Klenk H.P."/>
            <person name="Kyrpides N.C."/>
        </authorList>
    </citation>
    <scope>NUCLEOTIDE SEQUENCE [LARGE SCALE GENOMIC DNA]</scope>
    <source>
        <strain evidence="4">ATCC 19995 / DSM 43183 / JCM 3096 / KCTC 9072 / NBRC 15933 / NCIMB 10081 / Henssen B9</strain>
    </source>
</reference>
<keyword evidence="4" id="KW-1185">Reference proteome</keyword>
<feature type="compositionally biased region" description="Low complexity" evidence="1">
    <location>
        <begin position="390"/>
        <end position="410"/>
    </location>
</feature>
<dbReference type="AlphaFoldDB" id="D1ACT1"/>
<keyword evidence="2" id="KW-0472">Membrane</keyword>
<keyword evidence="2" id="KW-1133">Transmembrane helix</keyword>
<sequence length="617" mass="66403">MPQKASPSAVLERRYRDLVRLAYLILPGKGRRLYRLALAQRIVDCEFPLVSIRPARPGSGRHGYARMRARVVRRAMNPSWRLRIGLGPWLRGLPTRLPDPALTLALAELDPPVRVAYVLRQVERMPRYAVRDLLVELGVQDVQAVLEASESIQGLPKSSGNPAEVVVDVSARRARERAVRRRSRVPVAVATALTIALVGTVFVLETGSSSGPAAAPRHGRLIMAAPRASWENAPRTFDVWPARGELVGDRAFTGRALAAWVRRAGADGDPQLLYAGRVGRTPTALLRHRDRIVRYTEPDGALRDLPVAGRVPPGPLALGGGHYLLPPWTTHVQTPDGEPLPARRGPVRKTQAKDRSGQGTANGTARDEARNKETAGEDGTDENAASGKTAGRSASVRPASARAASAEGAPTQGMENPVVGPLTARTPCRRGPLMSLRDHHGSAMLADLGGPVLTTVRHRSATDAAPRPVMPRSAAVGLWRRLSCGLPASTPARPVVESTSWEFWTGRLPGQDRPARWVCTRHAYAGGGTSTHATLLEPGGRRHDAGSCGDPRRPVSGLWWRGPDKRWYYLAAAAPGAVPHAAGPVKTAFRRGRLLVATGPEPGRRPAGRVIVTARTP</sequence>
<evidence type="ECO:0000313" key="4">
    <source>
        <dbReference type="Proteomes" id="UP000001918"/>
    </source>
</evidence>
<evidence type="ECO:0000313" key="3">
    <source>
        <dbReference type="EMBL" id="ACY97420.1"/>
    </source>
</evidence>
<organism evidence="3 4">
    <name type="scientific">Thermomonospora curvata (strain ATCC 19995 / DSM 43183 / JCM 3096 / KCTC 9072 / NBRC 15933 / NCIMB 10081 / Henssen B9)</name>
    <dbReference type="NCBI Taxonomy" id="471852"/>
    <lineage>
        <taxon>Bacteria</taxon>
        <taxon>Bacillati</taxon>
        <taxon>Actinomycetota</taxon>
        <taxon>Actinomycetes</taxon>
        <taxon>Streptosporangiales</taxon>
        <taxon>Thermomonosporaceae</taxon>
        <taxon>Thermomonospora</taxon>
    </lineage>
</organism>
<feature type="compositionally biased region" description="Basic and acidic residues" evidence="1">
    <location>
        <begin position="365"/>
        <end position="375"/>
    </location>
</feature>
<gene>
    <name evidence="3" type="ordered locus">Tcur_1847</name>
</gene>
<dbReference type="HOGENOM" id="CLU_017313_0_0_11"/>
<feature type="transmembrane region" description="Helical" evidence="2">
    <location>
        <begin position="185"/>
        <end position="204"/>
    </location>
</feature>
<protein>
    <submittedName>
        <fullName evidence="3">Uncharacterized protein</fullName>
    </submittedName>
</protein>
<dbReference type="EMBL" id="CP001738">
    <property type="protein sequence ID" value="ACY97420.1"/>
    <property type="molecule type" value="Genomic_DNA"/>
</dbReference>
<evidence type="ECO:0000256" key="1">
    <source>
        <dbReference type="SAM" id="MobiDB-lite"/>
    </source>
</evidence>
<proteinExistence type="predicted"/>
<dbReference type="OrthoDB" id="3932808at2"/>
<feature type="compositionally biased region" description="Basic and acidic residues" evidence="1">
    <location>
        <begin position="539"/>
        <end position="550"/>
    </location>
</feature>